<evidence type="ECO:0000313" key="3">
    <source>
        <dbReference type="Proteomes" id="UP001432099"/>
    </source>
</evidence>
<protein>
    <recommendedName>
        <fullName evidence="4">Glycosyl transferase</fullName>
    </recommendedName>
</protein>
<dbReference type="EMBL" id="AP028127">
    <property type="protein sequence ID" value="BEH90767.1"/>
    <property type="molecule type" value="Genomic_DNA"/>
</dbReference>
<reference evidence="2" key="1">
    <citation type="journal article" date="2024" name="Int. J. Syst. Evol. Microbiol.">
        <title>Turicibacter faecis sp. nov., isolated from faeces of heart failure mouse model.</title>
        <authorList>
            <person name="Imamura Y."/>
            <person name="Motooka D."/>
            <person name="Nakajima Y."/>
            <person name="Ito S."/>
            <person name="Kitakaze M."/>
            <person name="Iida T."/>
            <person name="Nakamura S."/>
        </authorList>
    </citation>
    <scope>NUCLEOTIDE SEQUENCE</scope>
    <source>
        <strain evidence="2">TC023</strain>
    </source>
</reference>
<accession>A0ABN6ZA80</accession>
<dbReference type="Gene3D" id="3.90.550.20">
    <property type="match status" value="1"/>
</dbReference>
<dbReference type="PANTHER" id="PTHR32385:SF15">
    <property type="entry name" value="INOSITOL PHOSPHOCERAMIDE MANNOSYLTRANSFERASE 1"/>
    <property type="match status" value="1"/>
</dbReference>
<evidence type="ECO:0000256" key="1">
    <source>
        <dbReference type="ARBA" id="ARBA00022679"/>
    </source>
</evidence>
<proteinExistence type="predicted"/>
<dbReference type="InterPro" id="IPR051706">
    <property type="entry name" value="Glycosyltransferase_domain"/>
</dbReference>
<sequence length="198" mass="23133">MSQIIPKIIHQIWLGDGDVPIKYLSFIDSWKSHHPDWEYHLWTVDHLIPLRNQRSYDQTTDVVQKTNIVRYEVLYQYGGIYVELDTACFKNIEPLLDDVEFFVETKDDFYFSNELMGCTPHHELMGELVEGISRSLQTEGLAPIDEQSGSLYMMKYLLWMPEVTILEEAMFIPSHTELLQPEDGSYCYRSARFVPSLG</sequence>
<keyword evidence="3" id="KW-1185">Reference proteome</keyword>
<dbReference type="InterPro" id="IPR029044">
    <property type="entry name" value="Nucleotide-diphossugar_trans"/>
</dbReference>
<dbReference type="PANTHER" id="PTHR32385">
    <property type="entry name" value="MANNOSYL PHOSPHORYLINOSITOL CERAMIDE SYNTHASE"/>
    <property type="match status" value="1"/>
</dbReference>
<name>A0ABN6ZA80_9FIRM</name>
<evidence type="ECO:0000313" key="2">
    <source>
        <dbReference type="EMBL" id="BEH90767.1"/>
    </source>
</evidence>
<dbReference type="Pfam" id="PF04488">
    <property type="entry name" value="Gly_transf_sug"/>
    <property type="match status" value="1"/>
</dbReference>
<organism evidence="2 3">
    <name type="scientific">Turicibacter faecis</name>
    <dbReference type="NCBI Taxonomy" id="2963365"/>
    <lineage>
        <taxon>Bacteria</taxon>
        <taxon>Bacillati</taxon>
        <taxon>Bacillota</taxon>
        <taxon>Erysipelotrichia</taxon>
        <taxon>Erysipelotrichales</taxon>
        <taxon>Turicibacteraceae</taxon>
        <taxon>Turicibacter</taxon>
    </lineage>
</organism>
<evidence type="ECO:0008006" key="4">
    <source>
        <dbReference type="Google" id="ProtNLM"/>
    </source>
</evidence>
<dbReference type="RefSeq" id="WP_161831661.1">
    <property type="nucleotide sequence ID" value="NZ_AP028127.1"/>
</dbReference>
<dbReference type="SUPFAM" id="SSF53448">
    <property type="entry name" value="Nucleotide-diphospho-sugar transferases"/>
    <property type="match status" value="1"/>
</dbReference>
<gene>
    <name evidence="2" type="ORF">T23_08690</name>
</gene>
<dbReference type="Proteomes" id="UP001432099">
    <property type="component" value="Chromosome"/>
</dbReference>
<keyword evidence="1" id="KW-0808">Transferase</keyword>
<dbReference type="InterPro" id="IPR007577">
    <property type="entry name" value="GlycoTrfase_DXD_sugar-bd_CS"/>
</dbReference>